<keyword evidence="3" id="KW-1185">Reference proteome</keyword>
<dbReference type="EMBL" id="NCKW01001833">
    <property type="protein sequence ID" value="POM79156.1"/>
    <property type="molecule type" value="Genomic_DNA"/>
</dbReference>
<evidence type="ECO:0000259" key="1">
    <source>
        <dbReference type="Pfam" id="PF07727"/>
    </source>
</evidence>
<sequence>MGNKNWVLVPRPTGREILRCRWGFLVKYTGTGKIDHFKARSVIKGFLQEYGIDYNEIFSLMEVVLSLDLEIHQIDVKTDFLNGLLEEEIYMPQPEGFPSPGQEDLTHKESIWVEQAPRVRYQTLSAFLVKLSIFKLIKSNYVFIRTIDGVTCYIAVYVDGLLIIVPTRALITELKSALKKRLSITDLGEMKCLLGWSIQPDRNNRTIFVQKVIDRHSNYILYPSATPADRNVKLPVSSQPASEAGKVAMKSYPYRETVGSIMYLMVGTRPDMAFYMRKVSKFLANPGTEYWNAVVRGLKFLARKKDYDICLGGSQEVTPDNLADRLTAYNDSDYANYPTRVVRLEDT</sequence>
<dbReference type="Proteomes" id="UP000237271">
    <property type="component" value="Unassembled WGS sequence"/>
</dbReference>
<evidence type="ECO:0000313" key="2">
    <source>
        <dbReference type="EMBL" id="POM79156.1"/>
    </source>
</evidence>
<comment type="caution">
    <text evidence="2">The sequence shown here is derived from an EMBL/GenBank/DDBJ whole genome shotgun (WGS) entry which is preliminary data.</text>
</comment>
<proteinExistence type="predicted"/>
<gene>
    <name evidence="2" type="ORF">PHPALM_3233</name>
</gene>
<protein>
    <submittedName>
        <fullName evidence="2">Gag-pol Polyprotein</fullName>
    </submittedName>
</protein>
<dbReference type="Pfam" id="PF07727">
    <property type="entry name" value="RVT_2"/>
    <property type="match status" value="1"/>
</dbReference>
<reference evidence="2 3" key="1">
    <citation type="journal article" date="2017" name="Genome Biol. Evol.">
        <title>Phytophthora megakarya and P. palmivora, closely related causal agents of cacao black pod rot, underwent increases in genome sizes and gene numbers by different mechanisms.</title>
        <authorList>
            <person name="Ali S.S."/>
            <person name="Shao J."/>
            <person name="Lary D.J."/>
            <person name="Kronmiller B."/>
            <person name="Shen D."/>
            <person name="Strem M.D."/>
            <person name="Amoako-Attah I."/>
            <person name="Akrofi A.Y."/>
            <person name="Begoude B.A."/>
            <person name="Ten Hoopen G.M."/>
            <person name="Coulibaly K."/>
            <person name="Kebe B.I."/>
            <person name="Melnick R.L."/>
            <person name="Guiltinan M.J."/>
            <person name="Tyler B.M."/>
            <person name="Meinhardt L.W."/>
            <person name="Bailey B.A."/>
        </authorList>
    </citation>
    <scope>NUCLEOTIDE SEQUENCE [LARGE SCALE GENOMIC DNA]</scope>
    <source>
        <strain evidence="3">sbr112.9</strain>
    </source>
</reference>
<dbReference type="OrthoDB" id="107791at2759"/>
<dbReference type="PANTHER" id="PTHR11439">
    <property type="entry name" value="GAG-POL-RELATED RETROTRANSPOSON"/>
    <property type="match status" value="1"/>
</dbReference>
<dbReference type="PANTHER" id="PTHR11439:SF491">
    <property type="entry name" value="INTEGRASE CATALYTIC DOMAIN-CONTAINING PROTEIN"/>
    <property type="match status" value="1"/>
</dbReference>
<organism evidence="2 3">
    <name type="scientific">Phytophthora palmivora</name>
    <dbReference type="NCBI Taxonomy" id="4796"/>
    <lineage>
        <taxon>Eukaryota</taxon>
        <taxon>Sar</taxon>
        <taxon>Stramenopiles</taxon>
        <taxon>Oomycota</taxon>
        <taxon>Peronosporomycetes</taxon>
        <taxon>Peronosporales</taxon>
        <taxon>Peronosporaceae</taxon>
        <taxon>Phytophthora</taxon>
    </lineage>
</organism>
<feature type="domain" description="Reverse transcriptase Ty1/copia-type" evidence="1">
    <location>
        <begin position="3"/>
        <end position="213"/>
    </location>
</feature>
<dbReference type="InterPro" id="IPR013103">
    <property type="entry name" value="RVT_2"/>
</dbReference>
<name>A0A2P4YN03_9STRA</name>
<evidence type="ECO:0000313" key="3">
    <source>
        <dbReference type="Proteomes" id="UP000237271"/>
    </source>
</evidence>
<dbReference type="AlphaFoldDB" id="A0A2P4YN03"/>
<accession>A0A2P4YN03</accession>